<dbReference type="EMBL" id="CP003642">
    <property type="protein sequence ID" value="AFZ25615.1"/>
    <property type="molecule type" value="Genomic_DNA"/>
</dbReference>
<dbReference type="AlphaFoldDB" id="K9WZ31"/>
<accession>K9WZ31</accession>
<evidence type="ECO:0000313" key="1">
    <source>
        <dbReference type="EMBL" id="AFZ25615.1"/>
    </source>
</evidence>
<reference evidence="1 2" key="1">
    <citation type="submission" date="2012-06" db="EMBL/GenBank/DDBJ databases">
        <title>Finished chromosome of genome of Cylindrospermum stagnale PCC 7417.</title>
        <authorList>
            <consortium name="US DOE Joint Genome Institute"/>
            <person name="Gugger M."/>
            <person name="Coursin T."/>
            <person name="Rippka R."/>
            <person name="Tandeau De Marsac N."/>
            <person name="Huntemann M."/>
            <person name="Wei C.-L."/>
            <person name="Han J."/>
            <person name="Detter J.C."/>
            <person name="Han C."/>
            <person name="Tapia R."/>
            <person name="Chen A."/>
            <person name="Kyrpides N."/>
            <person name="Mavromatis K."/>
            <person name="Markowitz V."/>
            <person name="Szeto E."/>
            <person name="Ivanova N."/>
            <person name="Pagani I."/>
            <person name="Pati A."/>
            <person name="Goodwin L."/>
            <person name="Nordberg H.P."/>
            <person name="Cantor M.N."/>
            <person name="Hua S.X."/>
            <person name="Woyke T."/>
            <person name="Kerfeld C.A."/>
        </authorList>
    </citation>
    <scope>NUCLEOTIDE SEQUENCE [LARGE SCALE GENOMIC DNA]</scope>
    <source>
        <strain evidence="1 2">PCC 7417</strain>
    </source>
</reference>
<evidence type="ECO:0000313" key="2">
    <source>
        <dbReference type="Proteomes" id="UP000010475"/>
    </source>
</evidence>
<sequence length="40" mass="4461">MIFGHFSVSLELAYLGDNEYIYKQSEALSVKYGAADEITS</sequence>
<dbReference type="STRING" id="56107.Cylst_3468"/>
<gene>
    <name evidence="1" type="ORF">Cylst_3468</name>
</gene>
<dbReference type="HOGENOM" id="CLU_3288349_0_0_3"/>
<keyword evidence="2" id="KW-1185">Reference proteome</keyword>
<dbReference type="Proteomes" id="UP000010475">
    <property type="component" value="Chromosome"/>
</dbReference>
<organism evidence="1 2">
    <name type="scientific">Cylindrospermum stagnale PCC 7417</name>
    <dbReference type="NCBI Taxonomy" id="56107"/>
    <lineage>
        <taxon>Bacteria</taxon>
        <taxon>Bacillati</taxon>
        <taxon>Cyanobacteriota</taxon>
        <taxon>Cyanophyceae</taxon>
        <taxon>Nostocales</taxon>
        <taxon>Nostocaceae</taxon>
        <taxon>Cylindrospermum</taxon>
    </lineage>
</organism>
<name>K9WZ31_9NOST</name>
<protein>
    <submittedName>
        <fullName evidence="1">Uncharacterized protein</fullName>
    </submittedName>
</protein>
<dbReference type="KEGG" id="csg:Cylst_3468"/>
<proteinExistence type="predicted"/>